<dbReference type="AlphaFoldDB" id="A0A285URX2"/>
<dbReference type="PROSITE" id="PS50893">
    <property type="entry name" value="ABC_TRANSPORTER_2"/>
    <property type="match status" value="1"/>
</dbReference>
<dbReference type="InterPro" id="IPR027417">
    <property type="entry name" value="P-loop_NTPase"/>
</dbReference>
<dbReference type="Gene3D" id="3.40.50.300">
    <property type="entry name" value="P-loop containing nucleotide triphosphate hydrolases"/>
    <property type="match status" value="1"/>
</dbReference>
<protein>
    <submittedName>
        <fullName evidence="12">Putative ATP-binding cassette transporter</fullName>
    </submittedName>
</protein>
<dbReference type="InterPro" id="IPR050835">
    <property type="entry name" value="ABC_transporter_sub-D"/>
</dbReference>
<feature type="transmembrane region" description="Helical" evidence="9">
    <location>
        <begin position="203"/>
        <end position="223"/>
    </location>
</feature>
<evidence type="ECO:0000313" key="13">
    <source>
        <dbReference type="Proteomes" id="UP000219167"/>
    </source>
</evidence>
<proteinExistence type="predicted"/>
<keyword evidence="7 9" id="KW-0472">Membrane</keyword>
<reference evidence="12 13" key="1">
    <citation type="submission" date="2017-08" db="EMBL/GenBank/DDBJ databases">
        <authorList>
            <person name="de Groot N.N."/>
        </authorList>
    </citation>
    <scope>NUCLEOTIDE SEQUENCE [LARGE SCALE GENOMIC DNA]</scope>
    <source>
        <strain evidence="12 13">JC85</strain>
    </source>
</reference>
<evidence type="ECO:0000256" key="4">
    <source>
        <dbReference type="ARBA" id="ARBA00022741"/>
    </source>
</evidence>
<feature type="domain" description="ABC transmembrane type-1" evidence="11">
    <location>
        <begin position="48"/>
        <end position="347"/>
    </location>
</feature>
<dbReference type="SUPFAM" id="SSF90123">
    <property type="entry name" value="ABC transporter transmembrane region"/>
    <property type="match status" value="1"/>
</dbReference>
<dbReference type="GO" id="GO:0016887">
    <property type="term" value="F:ATP hydrolysis activity"/>
    <property type="evidence" value="ECO:0007669"/>
    <property type="project" value="InterPro"/>
</dbReference>
<feature type="domain" description="ABC transporter" evidence="10">
    <location>
        <begin position="385"/>
        <end position="599"/>
    </location>
</feature>
<feature type="region of interest" description="Disordered" evidence="8">
    <location>
        <begin position="581"/>
        <end position="600"/>
    </location>
</feature>
<dbReference type="PANTHER" id="PTHR11384:SF59">
    <property type="entry name" value="LYSOSOMAL COBALAMIN TRANSPORTER ABCD4"/>
    <property type="match status" value="1"/>
</dbReference>
<name>A0A285URX2_9HYPH</name>
<dbReference type="SUPFAM" id="SSF52540">
    <property type="entry name" value="P-loop containing nucleoside triphosphate hydrolases"/>
    <property type="match status" value="1"/>
</dbReference>
<dbReference type="PROSITE" id="PS50929">
    <property type="entry name" value="ABC_TM1F"/>
    <property type="match status" value="1"/>
</dbReference>
<evidence type="ECO:0000256" key="5">
    <source>
        <dbReference type="ARBA" id="ARBA00022840"/>
    </source>
</evidence>
<organism evidence="12 13">
    <name type="scientific">Rhizobium subbaraonis</name>
    <dbReference type="NCBI Taxonomy" id="908946"/>
    <lineage>
        <taxon>Bacteria</taxon>
        <taxon>Pseudomonadati</taxon>
        <taxon>Pseudomonadota</taxon>
        <taxon>Alphaproteobacteria</taxon>
        <taxon>Hyphomicrobiales</taxon>
        <taxon>Rhizobiaceae</taxon>
        <taxon>Rhizobium/Agrobacterium group</taxon>
        <taxon>Rhizobium</taxon>
    </lineage>
</organism>
<dbReference type="Pfam" id="PF06472">
    <property type="entry name" value="ABC_membrane_2"/>
    <property type="match status" value="1"/>
</dbReference>
<dbReference type="PANTHER" id="PTHR11384">
    <property type="entry name" value="ATP-BINDING CASSETTE, SUB-FAMILY D MEMBER"/>
    <property type="match status" value="1"/>
</dbReference>
<evidence type="ECO:0000313" key="12">
    <source>
        <dbReference type="EMBL" id="SOC42991.1"/>
    </source>
</evidence>
<dbReference type="EMBL" id="OBQD01000010">
    <property type="protein sequence ID" value="SOC42991.1"/>
    <property type="molecule type" value="Genomic_DNA"/>
</dbReference>
<dbReference type="RefSeq" id="WP_097141083.1">
    <property type="nucleotide sequence ID" value="NZ_OBQD01000010.1"/>
</dbReference>
<gene>
    <name evidence="12" type="ORF">SAMN05892877_110236</name>
</gene>
<feature type="transmembrane region" description="Helical" evidence="9">
    <location>
        <begin position="39"/>
        <end position="63"/>
    </location>
</feature>
<feature type="transmembrane region" description="Helical" evidence="9">
    <location>
        <begin position="83"/>
        <end position="103"/>
    </location>
</feature>
<accession>A0A285URX2</accession>
<keyword evidence="2" id="KW-0813">Transport</keyword>
<dbReference type="InterPro" id="IPR036640">
    <property type="entry name" value="ABC1_TM_sf"/>
</dbReference>
<dbReference type="Gene3D" id="1.20.1560.10">
    <property type="entry name" value="ABC transporter type 1, transmembrane domain"/>
    <property type="match status" value="1"/>
</dbReference>
<evidence type="ECO:0000256" key="8">
    <source>
        <dbReference type="SAM" id="MobiDB-lite"/>
    </source>
</evidence>
<evidence type="ECO:0000256" key="6">
    <source>
        <dbReference type="ARBA" id="ARBA00022989"/>
    </source>
</evidence>
<evidence type="ECO:0000256" key="3">
    <source>
        <dbReference type="ARBA" id="ARBA00022692"/>
    </source>
</evidence>
<dbReference type="InterPro" id="IPR003439">
    <property type="entry name" value="ABC_transporter-like_ATP-bd"/>
</dbReference>
<dbReference type="Pfam" id="PF00005">
    <property type="entry name" value="ABC_tran"/>
    <property type="match status" value="1"/>
</dbReference>
<evidence type="ECO:0000256" key="2">
    <source>
        <dbReference type="ARBA" id="ARBA00022448"/>
    </source>
</evidence>
<evidence type="ECO:0000256" key="7">
    <source>
        <dbReference type="ARBA" id="ARBA00023136"/>
    </source>
</evidence>
<dbReference type="CDD" id="cd03223">
    <property type="entry name" value="ABCD_peroxisomal_ALDP"/>
    <property type="match status" value="1"/>
</dbReference>
<keyword evidence="6 9" id="KW-1133">Transmembrane helix</keyword>
<keyword evidence="13" id="KW-1185">Reference proteome</keyword>
<dbReference type="SMART" id="SM00382">
    <property type="entry name" value="AAA"/>
    <property type="match status" value="1"/>
</dbReference>
<keyword evidence="3 9" id="KW-0812">Transmembrane</keyword>
<evidence type="ECO:0000256" key="9">
    <source>
        <dbReference type="SAM" id="Phobius"/>
    </source>
</evidence>
<evidence type="ECO:0000259" key="10">
    <source>
        <dbReference type="PROSITE" id="PS50893"/>
    </source>
</evidence>
<evidence type="ECO:0000259" key="11">
    <source>
        <dbReference type="PROSITE" id="PS50929"/>
    </source>
</evidence>
<feature type="transmembrane region" description="Helical" evidence="9">
    <location>
        <begin position="288"/>
        <end position="312"/>
    </location>
</feature>
<comment type="subcellular location">
    <subcellularLocation>
        <location evidence="1">Cell membrane</location>
        <topology evidence="1">Multi-pass membrane protein</topology>
    </subcellularLocation>
</comment>
<dbReference type="OrthoDB" id="9810134at2"/>
<sequence>MANVSAQNGTNGLPGAGMKSEGLWSQLMTMRRIYTRSPVFRTLLLISAGSFLVVVATALGQIVLNRWNQPFYDAIERRNLDAFFYQLKIFAVIAGGMLLLNILQQWLNQRFRLKLREGLTHDLICEWMRPRRAFRLANAGAIGVNPDQRMQEDAGHLADLTTDLAFGLLQSSILLVSFVGVLWSLSEGFMFQISGRTIDIPGYMVWAAIIYAGSASLLSWRVGRPLIELNGERYSREAALRFTMMRVNEHIDSISLAGGETGERQKLENDLGSVLTALRNIFRAQINLAWVVDGYGWVTVVAPILVAAPVYFSGHISFGGLMMAVGAFNQVHTSLRWFVANIGAITDWRATLHRITSFRSALIATDALNDAEGHIEFVLNDSNRLTLDRLDVASPTGRTRFDEPHIEIAAGERVVITGEPRTGKTLLFRALAGLWPLGSGRVGLPKGEAITFLPRTPYMPPGRLRDVLSYPQTDTFTDTQLIEALARVGLQRMAPLLDNEARWDRELSDDDERLLAFARAILHKPHWLVLDEVLETMDPTTLRRVLSILETELKGSTVVSLGRVLPDNALFSREIRLVREAKPQSRQPARPDRSLEGAQA</sequence>
<evidence type="ECO:0000256" key="1">
    <source>
        <dbReference type="ARBA" id="ARBA00004651"/>
    </source>
</evidence>
<dbReference type="Proteomes" id="UP000219167">
    <property type="component" value="Unassembled WGS sequence"/>
</dbReference>
<keyword evidence="5 12" id="KW-0067">ATP-binding</keyword>
<keyword evidence="4" id="KW-0547">Nucleotide-binding</keyword>
<dbReference type="GO" id="GO:0005524">
    <property type="term" value="F:ATP binding"/>
    <property type="evidence" value="ECO:0007669"/>
    <property type="project" value="UniProtKB-KW"/>
</dbReference>
<dbReference type="GO" id="GO:0005886">
    <property type="term" value="C:plasma membrane"/>
    <property type="evidence" value="ECO:0007669"/>
    <property type="project" value="UniProtKB-SubCell"/>
</dbReference>
<dbReference type="InterPro" id="IPR011527">
    <property type="entry name" value="ABC1_TM_dom"/>
</dbReference>
<dbReference type="InterPro" id="IPR003593">
    <property type="entry name" value="AAA+_ATPase"/>
</dbReference>
<feature type="transmembrane region" description="Helical" evidence="9">
    <location>
        <begin position="164"/>
        <end position="183"/>
    </location>
</feature>
<dbReference type="GO" id="GO:0140359">
    <property type="term" value="F:ABC-type transporter activity"/>
    <property type="evidence" value="ECO:0007669"/>
    <property type="project" value="InterPro"/>
</dbReference>